<gene>
    <name evidence="2" type="ORF">BXYJ_LOCUS1841</name>
</gene>
<name>A0A1I7S8Y8_BURXY</name>
<evidence type="ECO:0000256" key="1">
    <source>
        <dbReference type="SAM" id="Phobius"/>
    </source>
</evidence>
<organism evidence="3 5">
    <name type="scientific">Bursaphelenchus xylophilus</name>
    <name type="common">Pinewood nematode worm</name>
    <name type="synonym">Aphelenchoides xylophilus</name>
    <dbReference type="NCBI Taxonomy" id="6326"/>
    <lineage>
        <taxon>Eukaryota</taxon>
        <taxon>Metazoa</taxon>
        <taxon>Ecdysozoa</taxon>
        <taxon>Nematoda</taxon>
        <taxon>Chromadorea</taxon>
        <taxon>Rhabditida</taxon>
        <taxon>Tylenchina</taxon>
        <taxon>Tylenchomorpha</taxon>
        <taxon>Aphelenchoidea</taxon>
        <taxon>Aphelenchoididae</taxon>
        <taxon>Bursaphelenchus</taxon>
    </lineage>
</organism>
<dbReference type="Proteomes" id="UP000582659">
    <property type="component" value="Unassembled WGS sequence"/>
</dbReference>
<evidence type="ECO:0000313" key="4">
    <source>
        <dbReference type="Proteomes" id="UP000659654"/>
    </source>
</evidence>
<keyword evidence="1" id="KW-0472">Membrane</keyword>
<dbReference type="Proteomes" id="UP000095284">
    <property type="component" value="Unplaced"/>
</dbReference>
<dbReference type="InterPro" id="IPR010876">
    <property type="entry name" value="C1orf43"/>
</dbReference>
<evidence type="ECO:0000313" key="2">
    <source>
        <dbReference type="EMBL" id="CAD5210250.1"/>
    </source>
</evidence>
<dbReference type="AlphaFoldDB" id="A0A1I7S8Y8"/>
<dbReference type="EMBL" id="CAJFDI010000001">
    <property type="protein sequence ID" value="CAD5210250.1"/>
    <property type="molecule type" value="Genomic_DNA"/>
</dbReference>
<proteinExistence type="predicted"/>
<dbReference type="OrthoDB" id="5960253at2759"/>
<dbReference type="Proteomes" id="UP000659654">
    <property type="component" value="Unassembled WGS sequence"/>
</dbReference>
<protein>
    <submittedName>
        <fullName evidence="2">(pine wood nematode) hypothetical protein</fullName>
    </submittedName>
</protein>
<reference evidence="5" key="1">
    <citation type="submission" date="2016-11" db="UniProtKB">
        <authorList>
            <consortium name="WormBaseParasite"/>
        </authorList>
    </citation>
    <scope>IDENTIFICATION</scope>
</reference>
<keyword evidence="1" id="KW-0812">Transmembrane</keyword>
<evidence type="ECO:0000313" key="5">
    <source>
        <dbReference type="WBParaSite" id="BXY_0948300.1"/>
    </source>
</evidence>
<keyword evidence="1" id="KW-1133">Transmembrane helix</keyword>
<sequence>MPGSITLSLGGYTIVFALTVLLLMAVLFGIFFYRQIRRLRNNSTHKEINSTVANELRKKAREIINKKVDDVWAFKLSHFPPLTDCLMIAEHANAPHVCRMIAFDEVFRDVDRQLELINPEVLRKPGESTYSFLTRVKKELFQDLSDYLIARIGYLHEWCRFRTDQEFGPEQLSELRDLLKEFIRLLNNNRATLTSLNLVISKSRSLENKPLFNDINLSSGFIQPLEQSNLSKCQEEMPLLGEYNALQHKKRY</sequence>
<dbReference type="WBParaSite" id="BXY_0948300.1">
    <property type="protein sequence ID" value="BXY_0948300.1"/>
    <property type="gene ID" value="BXY_0948300"/>
</dbReference>
<dbReference type="Pfam" id="PF07406">
    <property type="entry name" value="NICE-3"/>
    <property type="match status" value="1"/>
</dbReference>
<evidence type="ECO:0000313" key="3">
    <source>
        <dbReference type="Proteomes" id="UP000095284"/>
    </source>
</evidence>
<dbReference type="EMBL" id="CAJFCV020000001">
    <property type="protein sequence ID" value="CAG9086027.1"/>
    <property type="molecule type" value="Genomic_DNA"/>
</dbReference>
<feature type="transmembrane region" description="Helical" evidence="1">
    <location>
        <begin position="12"/>
        <end position="33"/>
    </location>
</feature>
<keyword evidence="4" id="KW-1185">Reference proteome</keyword>
<accession>A0A1I7S8Y8</accession>
<reference evidence="2" key="2">
    <citation type="submission" date="2020-09" db="EMBL/GenBank/DDBJ databases">
        <authorList>
            <person name="Kikuchi T."/>
        </authorList>
    </citation>
    <scope>NUCLEOTIDE SEQUENCE</scope>
    <source>
        <strain evidence="2">Ka4C1</strain>
    </source>
</reference>